<dbReference type="EMBL" id="AYKW01000014">
    <property type="protein sequence ID" value="PIL30507.1"/>
    <property type="molecule type" value="Genomic_DNA"/>
</dbReference>
<feature type="region of interest" description="Disordered" evidence="1">
    <location>
        <begin position="725"/>
        <end position="747"/>
    </location>
</feature>
<feature type="region of interest" description="Disordered" evidence="1">
    <location>
        <begin position="618"/>
        <end position="695"/>
    </location>
</feature>
<dbReference type="GO" id="GO:0004672">
    <property type="term" value="F:protein kinase activity"/>
    <property type="evidence" value="ECO:0007669"/>
    <property type="project" value="InterPro"/>
</dbReference>
<sequence>MSNQVRFVPGTKFSDSPAKPFNGNSGHTNTKPDLARNRAELCFNMHGKITIVDYADFVKLFLPPFQDDQTTHVNIFENIARPKGEPDMYKELPKAINDAKICPGFKLVATPYQADRTDSSKQAVDLGLYRVKDVPKREKDKPYPAVDWFGLDLPMECKADETEQDAFDENQPNGEPTGDKRRDALGQAFSYVELIVKRQHRMFVFMLFFLGNSVRIARFDRSGVFVTRKFDYKVDGKFLVDFLHRYSQLSDKERGYDPTVSRILPNTPLYNAMRQRANDKKEGDPRDYIRALFQKSLNAQWPWWKVELHTHEPCGKTRKQRNRTIIRKFAVGMPHFQAPGVAGRGTRGYVALPVQDDDTIAEDAQFVYLKDAWRVDHDGIDREGVTLQFLNDKGVKFVPTLLCHGDLSGQVTTSQIHWAALNPDKKLPMKRHQHYRLVVKEVGLPLEEFKNNSSELCDAIFCCLTAHAQAFEAGIIHRDVSAGNMLLYKDEDGEWCGLLNDWELSKKIDFGSPEGRQPDRTGTWQYMSAHALNDPFRKIVIQDELESFFHVLLYYAIRFLPHNLDDEHVGQFLHDYFDAYFPHTEGYRCGSAKFEAMRTGAIQIMSYRDQQDVDNSDLKFLWPSPREPSSNPQPKDRSSSPALPSSPSPAERALPLADTPSSPVGRSPSPAFSAIYGSDLTSLPSDPVHPPQHVKEREHPLNTIIEELLSWFQAHYALDSARTRTLPEGSRNNTEQTVPGPTRKRRQLDEKFQFENVLEGRDASLNAAQIHQYERLRVKLQSHNAMLTLFHELLNKREWPEHDKGRDKKPKEGYAPPKSAVTGSKRRFMDEQPEDKQGASKRSRT</sequence>
<dbReference type="Pfam" id="PF17667">
    <property type="entry name" value="Pkinase_fungal"/>
    <property type="match status" value="1"/>
</dbReference>
<dbReference type="InterPro" id="IPR011009">
    <property type="entry name" value="Kinase-like_dom_sf"/>
</dbReference>
<dbReference type="OrthoDB" id="2739517at2759"/>
<comment type="caution">
    <text evidence="3">The sequence shown here is derived from an EMBL/GenBank/DDBJ whole genome shotgun (WGS) entry which is preliminary data.</text>
</comment>
<accession>A0A2G8S9S9</accession>
<dbReference type="SUPFAM" id="SSF56112">
    <property type="entry name" value="Protein kinase-like (PK-like)"/>
    <property type="match status" value="1"/>
</dbReference>
<feature type="region of interest" description="Disordered" evidence="1">
    <location>
        <begin position="162"/>
        <end position="182"/>
    </location>
</feature>
<dbReference type="PANTHER" id="PTHR38248">
    <property type="entry name" value="FUNK1 6"/>
    <property type="match status" value="1"/>
</dbReference>
<feature type="compositionally biased region" description="Basic and acidic residues" evidence="1">
    <location>
        <begin position="827"/>
        <end position="838"/>
    </location>
</feature>
<evidence type="ECO:0000313" key="3">
    <source>
        <dbReference type="EMBL" id="PIL30507.1"/>
    </source>
</evidence>
<name>A0A2G8S9S9_9APHY</name>
<dbReference type="Gene3D" id="1.10.510.10">
    <property type="entry name" value="Transferase(Phosphotransferase) domain 1"/>
    <property type="match status" value="1"/>
</dbReference>
<gene>
    <name evidence="3" type="ORF">GSI_07207</name>
</gene>
<feature type="compositionally biased region" description="Basic and acidic residues" evidence="1">
    <location>
        <begin position="800"/>
        <end position="812"/>
    </location>
</feature>
<evidence type="ECO:0000256" key="1">
    <source>
        <dbReference type="SAM" id="MobiDB-lite"/>
    </source>
</evidence>
<feature type="domain" description="Fungal-type protein kinase" evidence="2">
    <location>
        <begin position="177"/>
        <end position="554"/>
    </location>
</feature>
<keyword evidence="4" id="KW-1185">Reference proteome</keyword>
<feature type="compositionally biased region" description="Low complexity" evidence="1">
    <location>
        <begin position="639"/>
        <end position="657"/>
    </location>
</feature>
<dbReference type="InterPro" id="IPR040976">
    <property type="entry name" value="Pkinase_fungal"/>
</dbReference>
<evidence type="ECO:0000259" key="2">
    <source>
        <dbReference type="Pfam" id="PF17667"/>
    </source>
</evidence>
<dbReference type="InterPro" id="IPR008266">
    <property type="entry name" value="Tyr_kinase_AS"/>
</dbReference>
<feature type="compositionally biased region" description="Polar residues" evidence="1">
    <location>
        <begin position="22"/>
        <end position="31"/>
    </location>
</feature>
<reference evidence="3 4" key="1">
    <citation type="journal article" date="2015" name="Sci. Rep.">
        <title>Chromosome-level genome map provides insights into diverse defense mechanisms in the medicinal fungus Ganoderma sinense.</title>
        <authorList>
            <person name="Zhu Y."/>
            <person name="Xu J."/>
            <person name="Sun C."/>
            <person name="Zhou S."/>
            <person name="Xu H."/>
            <person name="Nelson D.R."/>
            <person name="Qian J."/>
            <person name="Song J."/>
            <person name="Luo H."/>
            <person name="Xiang L."/>
            <person name="Li Y."/>
            <person name="Xu Z."/>
            <person name="Ji A."/>
            <person name="Wang L."/>
            <person name="Lu S."/>
            <person name="Hayward A."/>
            <person name="Sun W."/>
            <person name="Li X."/>
            <person name="Schwartz D.C."/>
            <person name="Wang Y."/>
            <person name="Chen S."/>
        </authorList>
    </citation>
    <scope>NUCLEOTIDE SEQUENCE [LARGE SCALE GENOMIC DNA]</scope>
    <source>
        <strain evidence="3 4">ZZ0214-1</strain>
    </source>
</reference>
<feature type="compositionally biased region" description="Polar residues" evidence="1">
    <location>
        <begin position="730"/>
        <end position="739"/>
    </location>
</feature>
<protein>
    <recommendedName>
        <fullName evidence="2">Fungal-type protein kinase domain-containing protein</fullName>
    </recommendedName>
</protein>
<proteinExistence type="predicted"/>
<dbReference type="PANTHER" id="PTHR38248:SF2">
    <property type="entry name" value="FUNK1 11"/>
    <property type="match status" value="1"/>
</dbReference>
<organism evidence="3 4">
    <name type="scientific">Ganoderma sinense ZZ0214-1</name>
    <dbReference type="NCBI Taxonomy" id="1077348"/>
    <lineage>
        <taxon>Eukaryota</taxon>
        <taxon>Fungi</taxon>
        <taxon>Dikarya</taxon>
        <taxon>Basidiomycota</taxon>
        <taxon>Agaricomycotina</taxon>
        <taxon>Agaricomycetes</taxon>
        <taxon>Polyporales</taxon>
        <taxon>Polyporaceae</taxon>
        <taxon>Ganoderma</taxon>
    </lineage>
</organism>
<feature type="region of interest" description="Disordered" evidence="1">
    <location>
        <begin position="1"/>
        <end position="32"/>
    </location>
</feature>
<dbReference type="AlphaFoldDB" id="A0A2G8S9S9"/>
<evidence type="ECO:0000313" key="4">
    <source>
        <dbReference type="Proteomes" id="UP000230002"/>
    </source>
</evidence>
<dbReference type="Proteomes" id="UP000230002">
    <property type="component" value="Unassembled WGS sequence"/>
</dbReference>
<feature type="region of interest" description="Disordered" evidence="1">
    <location>
        <begin position="800"/>
        <end position="845"/>
    </location>
</feature>
<dbReference type="STRING" id="1077348.A0A2G8S9S9"/>
<dbReference type="PROSITE" id="PS00109">
    <property type="entry name" value="PROTEIN_KINASE_TYR"/>
    <property type="match status" value="1"/>
</dbReference>